<name>A0ACC2P7P8_9HYME</name>
<organism evidence="1 2">
    <name type="scientific">Eretmocerus hayati</name>
    <dbReference type="NCBI Taxonomy" id="131215"/>
    <lineage>
        <taxon>Eukaryota</taxon>
        <taxon>Metazoa</taxon>
        <taxon>Ecdysozoa</taxon>
        <taxon>Arthropoda</taxon>
        <taxon>Hexapoda</taxon>
        <taxon>Insecta</taxon>
        <taxon>Pterygota</taxon>
        <taxon>Neoptera</taxon>
        <taxon>Endopterygota</taxon>
        <taxon>Hymenoptera</taxon>
        <taxon>Apocrita</taxon>
        <taxon>Proctotrupomorpha</taxon>
        <taxon>Chalcidoidea</taxon>
        <taxon>Aphelinidae</taxon>
        <taxon>Aphelininae</taxon>
        <taxon>Eretmocerus</taxon>
    </lineage>
</organism>
<protein>
    <submittedName>
        <fullName evidence="1">Uncharacterized protein</fullName>
    </submittedName>
</protein>
<evidence type="ECO:0000313" key="2">
    <source>
        <dbReference type="Proteomes" id="UP001239111"/>
    </source>
</evidence>
<evidence type="ECO:0000313" key="1">
    <source>
        <dbReference type="EMBL" id="KAJ8679448.1"/>
    </source>
</evidence>
<proteinExistence type="predicted"/>
<gene>
    <name evidence="1" type="ORF">QAD02_015235</name>
</gene>
<accession>A0ACC2P7P8</accession>
<reference evidence="1" key="1">
    <citation type="submission" date="2023-04" db="EMBL/GenBank/DDBJ databases">
        <title>A chromosome-level genome assembly of the parasitoid wasp Eretmocerus hayati.</title>
        <authorList>
            <person name="Zhong Y."/>
            <person name="Liu S."/>
            <person name="Liu Y."/>
        </authorList>
    </citation>
    <scope>NUCLEOTIDE SEQUENCE</scope>
    <source>
        <strain evidence="1">ZJU_SS_LIU_2023</strain>
    </source>
</reference>
<dbReference type="Proteomes" id="UP001239111">
    <property type="component" value="Chromosome 2"/>
</dbReference>
<comment type="caution">
    <text evidence="1">The sequence shown here is derived from an EMBL/GenBank/DDBJ whole genome shotgun (WGS) entry which is preliminary data.</text>
</comment>
<dbReference type="EMBL" id="CM056742">
    <property type="protein sequence ID" value="KAJ8679448.1"/>
    <property type="molecule type" value="Genomic_DNA"/>
</dbReference>
<keyword evidence="2" id="KW-1185">Reference proteome</keyword>
<sequence>MSEIDESKIPLLDKGSYKTPVVLWYQKDNAVYVNIQLLDVEKYYLKVESDLLIFSTHLGGCKYFLGLRLFGAVVAEKTSHQRLGREVKIILIKALKWIDWPRLQESQEKDFHIKQDTEHLGKVSWDNPHADYKDKESFEDYKKRCGISNIPPPPSSDEENSESDDERCIGYD</sequence>